<comment type="caution">
    <text evidence="2">The sequence shown here is derived from an EMBL/GenBank/DDBJ whole genome shotgun (WGS) entry which is preliminary data.</text>
</comment>
<evidence type="ECO:0000313" key="3">
    <source>
        <dbReference type="Proteomes" id="UP000033710"/>
    </source>
</evidence>
<gene>
    <name evidence="2" type="ORF">SPSK_00192</name>
</gene>
<name>A0A0F2M3T7_SPOSC</name>
<dbReference type="EMBL" id="AXCR01000009">
    <property type="protein sequence ID" value="KJR83739.1"/>
    <property type="molecule type" value="Genomic_DNA"/>
</dbReference>
<organism evidence="2 3">
    <name type="scientific">Sporothrix schenckii 1099-18</name>
    <dbReference type="NCBI Taxonomy" id="1397361"/>
    <lineage>
        <taxon>Eukaryota</taxon>
        <taxon>Fungi</taxon>
        <taxon>Dikarya</taxon>
        <taxon>Ascomycota</taxon>
        <taxon>Pezizomycotina</taxon>
        <taxon>Sordariomycetes</taxon>
        <taxon>Sordariomycetidae</taxon>
        <taxon>Ophiostomatales</taxon>
        <taxon>Ophiostomataceae</taxon>
        <taxon>Sporothrix</taxon>
    </lineage>
</organism>
<evidence type="ECO:0000313" key="2">
    <source>
        <dbReference type="EMBL" id="KJR83739.1"/>
    </source>
</evidence>
<dbReference type="VEuPathDB" id="FungiDB:SPSK_00192"/>
<dbReference type="GeneID" id="27662449"/>
<evidence type="ECO:0000256" key="1">
    <source>
        <dbReference type="SAM" id="MobiDB-lite"/>
    </source>
</evidence>
<dbReference type="RefSeq" id="XP_016586415.1">
    <property type="nucleotide sequence ID" value="XM_016727172.1"/>
</dbReference>
<dbReference type="Proteomes" id="UP000033710">
    <property type="component" value="Unassembled WGS sequence"/>
</dbReference>
<protein>
    <submittedName>
        <fullName evidence="2">Uncharacterized protein</fullName>
    </submittedName>
</protein>
<proteinExistence type="predicted"/>
<feature type="region of interest" description="Disordered" evidence="1">
    <location>
        <begin position="46"/>
        <end position="76"/>
    </location>
</feature>
<reference evidence="2 3" key="2">
    <citation type="journal article" date="2015" name="Eukaryot. Cell">
        <title>Asexual propagation of a virulent clone complex in a human and feline outbreak of sporotrichosis.</title>
        <authorList>
            <person name="Teixeira Mde M."/>
            <person name="Rodrigues A.M."/>
            <person name="Tsui C.K."/>
            <person name="de Almeida L.G."/>
            <person name="Van Diepeningen A.D."/>
            <person name="van den Ende B.G."/>
            <person name="Fernandes G.F."/>
            <person name="Kano R."/>
            <person name="Hamelin R.C."/>
            <person name="Lopes-Bezerra L.M."/>
            <person name="Vasconcelos A.T."/>
            <person name="de Hoog S."/>
            <person name="de Camargo Z.P."/>
            <person name="Felipe M.S."/>
        </authorList>
    </citation>
    <scope>NUCLEOTIDE SEQUENCE [LARGE SCALE GENOMIC DNA]</scope>
    <source>
        <strain evidence="2 3">1099-18</strain>
    </source>
</reference>
<accession>A0A0F2M3T7</accession>
<reference evidence="2 3" key="1">
    <citation type="journal article" date="2014" name="BMC Genomics">
        <title>Comparative genomics of the major fungal agents of human and animal Sporotrichosis: Sporothrix schenckii and Sporothrix brasiliensis.</title>
        <authorList>
            <person name="Teixeira M.M."/>
            <person name="de Almeida L.G."/>
            <person name="Kubitschek-Barreira P."/>
            <person name="Alves F.L."/>
            <person name="Kioshima E.S."/>
            <person name="Abadio A.K."/>
            <person name="Fernandes L."/>
            <person name="Derengowski L.S."/>
            <person name="Ferreira K.S."/>
            <person name="Souza R.C."/>
            <person name="Ruiz J.C."/>
            <person name="de Andrade N.C."/>
            <person name="Paes H.C."/>
            <person name="Nicola A.M."/>
            <person name="Albuquerque P."/>
            <person name="Gerber A.L."/>
            <person name="Martins V.P."/>
            <person name="Peconick L.D."/>
            <person name="Neto A.V."/>
            <person name="Chaucanez C.B."/>
            <person name="Silva P.A."/>
            <person name="Cunha O.L."/>
            <person name="de Oliveira F.F."/>
            <person name="dos Santos T.C."/>
            <person name="Barros A.L."/>
            <person name="Soares M.A."/>
            <person name="de Oliveira L.M."/>
            <person name="Marini M.M."/>
            <person name="Villalobos-Duno H."/>
            <person name="Cunha M.M."/>
            <person name="de Hoog S."/>
            <person name="da Silveira J.F."/>
            <person name="Henrissat B."/>
            <person name="Nino-Vega G.A."/>
            <person name="Cisalpino P.S."/>
            <person name="Mora-Montes H.M."/>
            <person name="Almeida S.R."/>
            <person name="Stajich J.E."/>
            <person name="Lopes-Bezerra L.M."/>
            <person name="Vasconcelos A.T."/>
            <person name="Felipe M.S."/>
        </authorList>
    </citation>
    <scope>NUCLEOTIDE SEQUENCE [LARGE SCALE GENOMIC DNA]</scope>
    <source>
        <strain evidence="2 3">1099-18</strain>
    </source>
</reference>
<dbReference type="AlphaFoldDB" id="A0A0F2M3T7"/>
<dbReference type="KEGG" id="ssck:SPSK_00192"/>
<sequence length="76" mass="8379">MLRRRRRLGPASPVRRDGRLCGESQFAGVGARQSDRADSGEAVLLWMDGGSGQRGTMEMQSDDERERGEKRAESVG</sequence>
<feature type="compositionally biased region" description="Basic and acidic residues" evidence="1">
    <location>
        <begin position="62"/>
        <end position="76"/>
    </location>
</feature>